<keyword evidence="16" id="KW-0739">Sodium transport</keyword>
<evidence type="ECO:0000256" key="2">
    <source>
        <dbReference type="ARBA" id="ARBA00005364"/>
    </source>
</evidence>
<dbReference type="PANTHER" id="PTHR10846:SF74">
    <property type="entry name" value="SODIUM_POTASSIUM_CALCIUM EXCHANGER CG1090-RELATED"/>
    <property type="match status" value="1"/>
</dbReference>
<dbReference type="GO" id="GO:0015293">
    <property type="term" value="F:symporter activity"/>
    <property type="evidence" value="ECO:0007669"/>
    <property type="project" value="UniProtKB-KW"/>
</dbReference>
<feature type="transmembrane region" description="Helical" evidence="18">
    <location>
        <begin position="552"/>
        <end position="574"/>
    </location>
</feature>
<feature type="domain" description="Sodium/calcium exchanger membrane region" evidence="19">
    <location>
        <begin position="259"/>
        <end position="400"/>
    </location>
</feature>
<evidence type="ECO:0000256" key="16">
    <source>
        <dbReference type="ARBA" id="ARBA00023201"/>
    </source>
</evidence>
<feature type="region of interest" description="Disordered" evidence="17">
    <location>
        <begin position="38"/>
        <end position="196"/>
    </location>
</feature>
<comment type="similarity">
    <text evidence="2">Belongs to the Ca(2+):cation antiporter (CaCA) (TC 2.A.19) family. SLC24A subfamily.</text>
</comment>
<dbReference type="Proteomes" id="UP001487740">
    <property type="component" value="Unassembled WGS sequence"/>
</dbReference>
<evidence type="ECO:0000256" key="3">
    <source>
        <dbReference type="ARBA" id="ARBA00022448"/>
    </source>
</evidence>
<keyword evidence="8" id="KW-0732">Signal</keyword>
<evidence type="ECO:0000313" key="20">
    <source>
        <dbReference type="EMBL" id="KAK8379132.1"/>
    </source>
</evidence>
<evidence type="ECO:0000256" key="1">
    <source>
        <dbReference type="ARBA" id="ARBA00004141"/>
    </source>
</evidence>
<organism evidence="20 21">
    <name type="scientific">Scylla paramamosain</name>
    <name type="common">Mud crab</name>
    <dbReference type="NCBI Taxonomy" id="85552"/>
    <lineage>
        <taxon>Eukaryota</taxon>
        <taxon>Metazoa</taxon>
        <taxon>Ecdysozoa</taxon>
        <taxon>Arthropoda</taxon>
        <taxon>Crustacea</taxon>
        <taxon>Multicrustacea</taxon>
        <taxon>Malacostraca</taxon>
        <taxon>Eumalacostraca</taxon>
        <taxon>Eucarida</taxon>
        <taxon>Decapoda</taxon>
        <taxon>Pleocyemata</taxon>
        <taxon>Brachyura</taxon>
        <taxon>Eubrachyura</taxon>
        <taxon>Portunoidea</taxon>
        <taxon>Portunidae</taxon>
        <taxon>Portuninae</taxon>
        <taxon>Scylla</taxon>
    </lineage>
</organism>
<evidence type="ECO:0000256" key="18">
    <source>
        <dbReference type="SAM" id="Phobius"/>
    </source>
</evidence>
<evidence type="ECO:0000256" key="10">
    <source>
        <dbReference type="ARBA" id="ARBA00022847"/>
    </source>
</evidence>
<comment type="subcellular location">
    <subcellularLocation>
        <location evidence="1">Membrane</location>
        <topology evidence="1">Multi-pass membrane protein</topology>
    </subcellularLocation>
</comment>
<protein>
    <recommendedName>
        <fullName evidence="19">Sodium/calcium exchanger membrane region domain-containing protein</fullName>
    </recommendedName>
</protein>
<name>A0AAW0SYV7_SCYPA</name>
<evidence type="ECO:0000256" key="13">
    <source>
        <dbReference type="ARBA" id="ARBA00023053"/>
    </source>
</evidence>
<feature type="transmembrane region" description="Helical" evidence="18">
    <location>
        <begin position="586"/>
        <end position="605"/>
    </location>
</feature>
<feature type="compositionally biased region" description="Low complexity" evidence="17">
    <location>
        <begin position="53"/>
        <end position="70"/>
    </location>
</feature>
<comment type="caution">
    <text evidence="20">The sequence shown here is derived from an EMBL/GenBank/DDBJ whole genome shotgun (WGS) entry which is preliminary data.</text>
</comment>
<dbReference type="Pfam" id="PF01699">
    <property type="entry name" value="Na_Ca_ex"/>
    <property type="match status" value="3"/>
</dbReference>
<feature type="region of interest" description="Disordered" evidence="17">
    <location>
        <begin position="455"/>
        <end position="477"/>
    </location>
</feature>
<keyword evidence="9" id="KW-0106">Calcium</keyword>
<evidence type="ECO:0000256" key="8">
    <source>
        <dbReference type="ARBA" id="ARBA00022729"/>
    </source>
</evidence>
<feature type="compositionally biased region" description="Basic and acidic residues" evidence="17">
    <location>
        <begin position="131"/>
        <end position="185"/>
    </location>
</feature>
<dbReference type="AlphaFoldDB" id="A0AAW0SYV7"/>
<dbReference type="GO" id="GO:0005886">
    <property type="term" value="C:plasma membrane"/>
    <property type="evidence" value="ECO:0007669"/>
    <property type="project" value="TreeGrafter"/>
</dbReference>
<dbReference type="FunFam" id="1.20.1420.30:FF:000018">
    <property type="entry name" value="Sodium/potassium/calcium exchanger 2"/>
    <property type="match status" value="1"/>
</dbReference>
<feature type="compositionally biased region" description="Basic and acidic residues" evidence="17">
    <location>
        <begin position="111"/>
        <end position="122"/>
    </location>
</feature>
<evidence type="ECO:0000256" key="4">
    <source>
        <dbReference type="ARBA" id="ARBA00022449"/>
    </source>
</evidence>
<evidence type="ECO:0000256" key="14">
    <source>
        <dbReference type="ARBA" id="ARBA00023065"/>
    </source>
</evidence>
<keyword evidence="21" id="KW-1185">Reference proteome</keyword>
<keyword evidence="7 18" id="KW-0812">Transmembrane</keyword>
<feature type="compositionally biased region" description="Acidic residues" evidence="17">
    <location>
        <begin position="98"/>
        <end position="110"/>
    </location>
</feature>
<dbReference type="InterPro" id="IPR044880">
    <property type="entry name" value="NCX_ion-bd_dom_sf"/>
</dbReference>
<keyword evidence="4" id="KW-0050">Antiport</keyword>
<keyword evidence="13" id="KW-0915">Sodium</keyword>
<feature type="compositionally biased region" description="Basic and acidic residues" evidence="17">
    <location>
        <begin position="74"/>
        <end position="97"/>
    </location>
</feature>
<evidence type="ECO:0000256" key="9">
    <source>
        <dbReference type="ARBA" id="ARBA00022837"/>
    </source>
</evidence>
<feature type="transmembrane region" description="Helical" evidence="18">
    <location>
        <begin position="254"/>
        <end position="272"/>
    </location>
</feature>
<keyword evidence="14" id="KW-0406">Ion transport</keyword>
<feature type="transmembrane region" description="Helical" evidence="18">
    <location>
        <begin position="617"/>
        <end position="637"/>
    </location>
</feature>
<feature type="compositionally biased region" description="Basic and acidic residues" evidence="17">
    <location>
        <begin position="38"/>
        <end position="52"/>
    </location>
</feature>
<keyword evidence="3" id="KW-0813">Transport</keyword>
<evidence type="ECO:0000256" key="6">
    <source>
        <dbReference type="ARBA" id="ARBA00022568"/>
    </source>
</evidence>
<dbReference type="GO" id="GO:0005262">
    <property type="term" value="F:calcium channel activity"/>
    <property type="evidence" value="ECO:0007669"/>
    <property type="project" value="TreeGrafter"/>
</dbReference>
<dbReference type="EMBL" id="JARAKH010000043">
    <property type="protein sequence ID" value="KAK8379132.1"/>
    <property type="molecule type" value="Genomic_DNA"/>
</dbReference>
<keyword evidence="10" id="KW-0769">Symport</keyword>
<evidence type="ECO:0000256" key="17">
    <source>
        <dbReference type="SAM" id="MobiDB-lite"/>
    </source>
</evidence>
<reference evidence="20 21" key="1">
    <citation type="submission" date="2023-03" db="EMBL/GenBank/DDBJ databases">
        <title>High-quality genome of Scylla paramamosain provides insights in environmental adaptation.</title>
        <authorList>
            <person name="Zhang L."/>
        </authorList>
    </citation>
    <scope>NUCLEOTIDE SEQUENCE [LARGE SCALE GENOMIC DNA]</scope>
    <source>
        <strain evidence="20">LZ_2023a</strain>
        <tissue evidence="20">Muscle</tissue>
    </source>
</reference>
<gene>
    <name evidence="20" type="ORF">O3P69_019163</name>
</gene>
<keyword evidence="12 18" id="KW-1133">Transmembrane helix</keyword>
<feature type="transmembrane region" description="Helical" evidence="18">
    <location>
        <begin position="382"/>
        <end position="400"/>
    </location>
</feature>
<evidence type="ECO:0000256" key="12">
    <source>
        <dbReference type="ARBA" id="ARBA00022989"/>
    </source>
</evidence>
<keyword evidence="15 18" id="KW-0472">Membrane</keyword>
<proteinExistence type="inferred from homology"/>
<evidence type="ECO:0000256" key="5">
    <source>
        <dbReference type="ARBA" id="ARBA00022538"/>
    </source>
</evidence>
<dbReference type="InterPro" id="IPR004481">
    <property type="entry name" value="K/Na/Ca-exchanger"/>
</dbReference>
<evidence type="ECO:0000256" key="7">
    <source>
        <dbReference type="ARBA" id="ARBA00022692"/>
    </source>
</evidence>
<dbReference type="GO" id="GO:0006874">
    <property type="term" value="P:intracellular calcium ion homeostasis"/>
    <property type="evidence" value="ECO:0007669"/>
    <property type="project" value="TreeGrafter"/>
</dbReference>
<keyword evidence="5" id="KW-0633">Potassium transport</keyword>
<keyword evidence="11" id="KW-0630">Potassium</keyword>
<evidence type="ECO:0000259" key="19">
    <source>
        <dbReference type="Pfam" id="PF01699"/>
    </source>
</evidence>
<feature type="domain" description="Sodium/calcium exchanger membrane region" evidence="19">
    <location>
        <begin position="574"/>
        <end position="659"/>
    </location>
</feature>
<dbReference type="FunFam" id="1.20.1420.30:FF:000009">
    <property type="entry name" value="sodium/potassium/calcium exchanger 5 isoform X2"/>
    <property type="match status" value="1"/>
</dbReference>
<sequence>MSLAARLGLRSRRARLKPLLLASLCYLVTATLLSRHAGTGEKWKEEGREKESSVLFSSSSSSSSSSFLPSRTLLETKHREEEVEEEEHKEAHTRMKEDEEEEEEKEEEEEERHMKTEERKEEREEEEEREREEGGTSKHKEHEEEEEKGKKTKEKEERREEQEEQGNKEEQHEGQKKKIKNETQLKNKHSIKPTKITETLAGVGGAGGAAAAGGAAGKGATAEGVKSYGNCTPPAIEQFPKGFMSPRTRKNGGLIIHIIITAYMFLGIAIICDEYFVPSLEMICDALSLAEDVAGATFMAAGSSAPELATSVIAVFVAKDDIGISGVIGSAVFNIMFVISVCALFAGQVISLNWWPLIRDSTFYCLSICALLLTIYDEDVTWYESVFLLLLYGLYIFMMYHNTRLEAWANTLNVPFKTATREEKSSLFGTKPVAPVTEAAAVRGDVEGAGVEGQVQADGEEVPKPPPPTEVEAATTKSMAPEMKDDDYSPWEIPVGVCERLYWGLSLPLVALHHVTTPDCRRPRFRRWYLLTFFMSMVWIAAYSYLMVWMITVIGFTLGIRDTIMGLTLVAVSGDMAVSNAIGSNVFDILLCLGLPWFLRTAIVYPWKLSSCGEADVLHYLPFSTVIFLIVATHLNGWKLDKKYGVVLMIWYLIFMVFASLYELNVFSNLNPPQCPSNY</sequence>
<feature type="transmembrane region" description="Helical" evidence="18">
    <location>
        <begin position="528"/>
        <end position="546"/>
    </location>
</feature>
<feature type="transmembrane region" description="Helical" evidence="18">
    <location>
        <begin position="293"/>
        <end position="316"/>
    </location>
</feature>
<accession>A0AAW0SYV7</accession>
<feature type="domain" description="Sodium/calcium exchanger membrane region" evidence="19">
    <location>
        <begin position="529"/>
        <end position="573"/>
    </location>
</feature>
<dbReference type="NCBIfam" id="TIGR00367">
    <property type="entry name" value="calcium/sodium antiporter"/>
    <property type="match status" value="1"/>
</dbReference>
<feature type="transmembrane region" description="Helical" evidence="18">
    <location>
        <begin position="322"/>
        <end position="345"/>
    </location>
</feature>
<evidence type="ECO:0000256" key="15">
    <source>
        <dbReference type="ARBA" id="ARBA00023136"/>
    </source>
</evidence>
<dbReference type="Gene3D" id="1.20.1420.30">
    <property type="entry name" value="NCX, central ion-binding region"/>
    <property type="match status" value="2"/>
</dbReference>
<keyword evidence="6" id="KW-0109">Calcium transport</keyword>
<evidence type="ECO:0000256" key="11">
    <source>
        <dbReference type="ARBA" id="ARBA00022958"/>
    </source>
</evidence>
<dbReference type="InterPro" id="IPR004837">
    <property type="entry name" value="NaCa_Exmemb"/>
</dbReference>
<feature type="transmembrane region" description="Helical" evidence="18">
    <location>
        <begin position="644"/>
        <end position="662"/>
    </location>
</feature>
<evidence type="ECO:0000313" key="21">
    <source>
        <dbReference type="Proteomes" id="UP001487740"/>
    </source>
</evidence>
<dbReference type="PANTHER" id="PTHR10846">
    <property type="entry name" value="SODIUM/POTASSIUM/CALCIUM EXCHANGER"/>
    <property type="match status" value="1"/>
</dbReference>
<dbReference type="GO" id="GO:0008273">
    <property type="term" value="F:calcium, potassium:sodium antiporter activity"/>
    <property type="evidence" value="ECO:0007669"/>
    <property type="project" value="TreeGrafter"/>
</dbReference>